<proteinExistence type="predicted"/>
<gene>
    <name evidence="1" type="ORF">BMSA_0039</name>
</gene>
<organism evidence="1">
    <name type="scientific">Vibrio sp. 23023</name>
    <dbReference type="NCBI Taxonomy" id="452803"/>
    <lineage>
        <taxon>Bacteria</taxon>
        <taxon>Pseudomonadati</taxon>
        <taxon>Pseudomonadota</taxon>
        <taxon>Gammaproteobacteria</taxon>
        <taxon>Vibrionales</taxon>
        <taxon>Vibrionaceae</taxon>
        <taxon>Vibrio</taxon>
    </lineage>
</organism>
<keyword evidence="1" id="KW-0614">Plasmid</keyword>
<dbReference type="EMBL" id="CP000755">
    <property type="protein sequence ID" value="ABX77034.1"/>
    <property type="molecule type" value="Genomic_DNA"/>
</dbReference>
<name>A9M4Q7_9VIBR</name>
<dbReference type="AlphaFoldDB" id="A9M4Q7"/>
<accession>A9M4Q7</accession>
<geneLocation type="plasmid" evidence="1">
    <name>p23023</name>
</geneLocation>
<reference evidence="1" key="1">
    <citation type="journal article" date="2007" name="Appl. Environ. Microbiol.">
        <title>Sequence characterization and comparative analysis of three plasmids isolated from environmental Vibrio spp.</title>
        <authorList>
            <person name="Hazen T.H."/>
            <person name="Wu D."/>
            <person name="Eisen J.A."/>
            <person name="Sobecky P.A."/>
        </authorList>
    </citation>
    <scope>NUCLEOTIDE SEQUENCE [LARGE SCALE GENOMIC DNA]</scope>
    <source>
        <strain evidence="1">23023</strain>
        <plasmid evidence="1">p23023</plasmid>
    </source>
</reference>
<protein>
    <submittedName>
        <fullName evidence="1">Uncharacterized protein</fullName>
    </submittedName>
</protein>
<dbReference type="RefSeq" id="WP_012219846.1">
    <property type="nucleotide sequence ID" value="NC_010112.1"/>
</dbReference>
<evidence type="ECO:0000313" key="1">
    <source>
        <dbReference type="EMBL" id="ABX77034.1"/>
    </source>
</evidence>
<sequence>MENLDQQKHLFSISSTDSVLFEDHNIRVMNELSQHLKNINQINITAYRAGNAIIELVINYEHDKTFLLTIWEGKLNIPPLSPDDIRLAHKEISLPDVTDIMVFITRLSRQAQLSPHLSSDTDSAEIFVFS</sequence>